<evidence type="ECO:0000313" key="2">
    <source>
        <dbReference type="EMBL" id="ABE52669.1"/>
    </source>
</evidence>
<organism evidence="2 3">
    <name type="scientific">Methanococcoides burtonii (strain DSM 6242 / NBRC 107633 / OCM 468 / ACE-M)</name>
    <dbReference type="NCBI Taxonomy" id="259564"/>
    <lineage>
        <taxon>Archaea</taxon>
        <taxon>Methanobacteriati</taxon>
        <taxon>Methanobacteriota</taxon>
        <taxon>Stenosarchaea group</taxon>
        <taxon>Methanomicrobia</taxon>
        <taxon>Methanosarcinales</taxon>
        <taxon>Methanosarcinaceae</taxon>
        <taxon>Methanococcoides</taxon>
    </lineage>
</organism>
<protein>
    <submittedName>
        <fullName evidence="2">Uncharacterized protein</fullName>
    </submittedName>
</protein>
<sequence length="79" mass="9427">MIMINQEMYDAAKKSEKLKWDVIRYEDQIEEIDRKVQEAINDNVKFDLCQDRKEIQARLDTTKACIDEILCVFDPIPFD</sequence>
<evidence type="ECO:0000256" key="1">
    <source>
        <dbReference type="SAM" id="Coils"/>
    </source>
</evidence>
<accession>Q12V57</accession>
<feature type="coiled-coil region" evidence="1">
    <location>
        <begin position="15"/>
        <end position="42"/>
    </location>
</feature>
<evidence type="ECO:0000313" key="3">
    <source>
        <dbReference type="Proteomes" id="UP000001979"/>
    </source>
</evidence>
<dbReference type="AlphaFoldDB" id="Q12V57"/>
<dbReference type="HOGENOM" id="CLU_2597695_0_0_2"/>
<reference evidence="3" key="1">
    <citation type="journal article" date="2009" name="ISME J.">
        <title>The genome sequence of the psychrophilic archaeon, Methanococcoides burtonii: the role of genome evolution in cold adaptation.</title>
        <authorList>
            <person name="Allen M.A."/>
            <person name="Lauro F.M."/>
            <person name="Williams T.J."/>
            <person name="Burg D."/>
            <person name="Siddiqui K.S."/>
            <person name="De Francisci D."/>
            <person name="Chong K.W."/>
            <person name="Pilak O."/>
            <person name="Chew H.H."/>
            <person name="De Maere M.Z."/>
            <person name="Ting L."/>
            <person name="Katrib M."/>
            <person name="Ng C."/>
            <person name="Sowers K.R."/>
            <person name="Galperin M.Y."/>
            <person name="Anderson I.J."/>
            <person name="Ivanova N."/>
            <person name="Dalin E."/>
            <person name="Martinez M."/>
            <person name="Lapidus A."/>
            <person name="Hauser L."/>
            <person name="Land M."/>
            <person name="Thomas T."/>
            <person name="Cavicchioli R."/>
        </authorList>
    </citation>
    <scope>NUCLEOTIDE SEQUENCE [LARGE SCALE GENOMIC DNA]</scope>
    <source>
        <strain evidence="3">DSM 6242 / NBRC 107633 / OCM 468 / ACE-M</strain>
    </source>
</reference>
<proteinExistence type="predicted"/>
<dbReference type="EMBL" id="CP000300">
    <property type="protein sequence ID" value="ABE52669.1"/>
    <property type="molecule type" value="Genomic_DNA"/>
</dbReference>
<keyword evidence="1" id="KW-0175">Coiled coil</keyword>
<name>Q12V57_METBU</name>
<dbReference type="KEGG" id="mbu:Mbur_1780"/>
<keyword evidence="3" id="KW-1185">Reference proteome</keyword>
<dbReference type="Proteomes" id="UP000001979">
    <property type="component" value="Chromosome"/>
</dbReference>
<dbReference type="STRING" id="259564.Mbur_1780"/>
<gene>
    <name evidence="2" type="ordered locus">Mbur_1780</name>
</gene>